<accession>A0A2P7ATS3</accession>
<organism evidence="1 2">
    <name type="scientific">Phyllobacterium sophorae</name>
    <dbReference type="NCBI Taxonomy" id="1520277"/>
    <lineage>
        <taxon>Bacteria</taxon>
        <taxon>Pseudomonadati</taxon>
        <taxon>Pseudomonadota</taxon>
        <taxon>Alphaproteobacteria</taxon>
        <taxon>Hyphomicrobiales</taxon>
        <taxon>Phyllobacteriaceae</taxon>
        <taxon>Phyllobacterium</taxon>
    </lineage>
</organism>
<reference evidence="2" key="1">
    <citation type="submission" date="2017-11" db="EMBL/GenBank/DDBJ databases">
        <authorList>
            <person name="Kuznetsova I."/>
            <person name="Sazanova A."/>
            <person name="Chirak E."/>
            <person name="Safronova V."/>
            <person name="Willems A."/>
        </authorList>
    </citation>
    <scope>NUCLEOTIDE SEQUENCE [LARGE SCALE GENOMIC DNA]</scope>
    <source>
        <strain evidence="2">CCBAU 03422</strain>
    </source>
</reference>
<dbReference type="AlphaFoldDB" id="A0A2P7ATS3"/>
<sequence>MVQWLDILREKNDLAEQLSEKIPRFFAYPALSLDHAMRLHILLEKHADDMEKLVEQIGEVDLPDAIYEAASALDAIFSGLAAIAASKVAELQKKQPGVEFPPDPAPVNG</sequence>
<dbReference type="OrthoDB" id="8093859at2"/>
<proteinExistence type="predicted"/>
<comment type="caution">
    <text evidence="1">The sequence shown here is derived from an EMBL/GenBank/DDBJ whole genome shotgun (WGS) entry which is preliminary data.</text>
</comment>
<name>A0A2P7ATS3_9HYPH</name>
<dbReference type="RefSeq" id="WP_106667305.1">
    <property type="nucleotide sequence ID" value="NZ_PGGM01000018.1"/>
</dbReference>
<gene>
    <name evidence="1" type="ORF">CU103_28005</name>
</gene>
<protein>
    <submittedName>
        <fullName evidence="1">Uncharacterized protein</fullName>
    </submittedName>
</protein>
<evidence type="ECO:0000313" key="1">
    <source>
        <dbReference type="EMBL" id="PSH57624.1"/>
    </source>
</evidence>
<evidence type="ECO:0000313" key="2">
    <source>
        <dbReference type="Proteomes" id="UP000241764"/>
    </source>
</evidence>
<dbReference type="Proteomes" id="UP000241764">
    <property type="component" value="Unassembled WGS sequence"/>
</dbReference>
<keyword evidence="2" id="KW-1185">Reference proteome</keyword>
<dbReference type="EMBL" id="PGGM01000018">
    <property type="protein sequence ID" value="PSH57624.1"/>
    <property type="molecule type" value="Genomic_DNA"/>
</dbReference>